<keyword evidence="1" id="KW-0812">Transmembrane</keyword>
<keyword evidence="1" id="KW-1133">Transmembrane helix</keyword>
<dbReference type="InterPro" id="IPR036412">
    <property type="entry name" value="HAD-like_sf"/>
</dbReference>
<name>A0A5C4RTD6_9GAMM</name>
<dbReference type="GO" id="GO:0036424">
    <property type="term" value="F:L-phosphoserine phosphatase activity"/>
    <property type="evidence" value="ECO:0007669"/>
    <property type="project" value="TreeGrafter"/>
</dbReference>
<proteinExistence type="predicted"/>
<dbReference type="SUPFAM" id="SSF56784">
    <property type="entry name" value="HAD-like"/>
    <property type="match status" value="1"/>
</dbReference>
<comment type="caution">
    <text evidence="2">The sequence shown here is derived from an EMBL/GenBank/DDBJ whole genome shotgun (WGS) entry which is preliminary data.</text>
</comment>
<sequence>MSTDAPHRRDLALFDFDGTLTTREMLPDFFRRAIPRPRRWLGTMLLAPLIVGYRLGWVPGTVVRAAIVRVGMAGLPLADYRRHGEAFAADVLPGVLRPEAMARLRWHQARGDTVVVVSGAFDVYLEPWGRQHGVDVICSSLAHDGRHLTGRYQGPQCVRADKPARVLARYDLSAFHCVHAYGDTVEDLDLLALAHHRHYRGRELTGPAP</sequence>
<dbReference type="Gene3D" id="1.20.1440.100">
    <property type="entry name" value="SG protein - dephosphorylation function"/>
    <property type="match status" value="1"/>
</dbReference>
<dbReference type="InterPro" id="IPR050582">
    <property type="entry name" value="HAD-like_SerB"/>
</dbReference>
<accession>A0A5C4RTD6</accession>
<dbReference type="CDD" id="cd02612">
    <property type="entry name" value="HAD_PGPPase"/>
    <property type="match status" value="1"/>
</dbReference>
<evidence type="ECO:0000313" key="3">
    <source>
        <dbReference type="Proteomes" id="UP000305760"/>
    </source>
</evidence>
<dbReference type="PANTHER" id="PTHR43344">
    <property type="entry name" value="PHOSPHOSERINE PHOSPHATASE"/>
    <property type="match status" value="1"/>
</dbReference>
<dbReference type="InterPro" id="IPR006385">
    <property type="entry name" value="HAD_hydro_SerB1"/>
</dbReference>
<dbReference type="EMBL" id="SMDR01000001">
    <property type="protein sequence ID" value="TNJ34214.1"/>
    <property type="molecule type" value="Genomic_DNA"/>
</dbReference>
<gene>
    <name evidence="2" type="ORF">E1B00_00010</name>
</gene>
<evidence type="ECO:0000313" key="2">
    <source>
        <dbReference type="EMBL" id="TNJ34214.1"/>
    </source>
</evidence>
<dbReference type="RefSeq" id="WP_139444621.1">
    <property type="nucleotide sequence ID" value="NZ_SMDR01000001.1"/>
</dbReference>
<dbReference type="Gene3D" id="3.40.50.1000">
    <property type="entry name" value="HAD superfamily/HAD-like"/>
    <property type="match status" value="1"/>
</dbReference>
<dbReference type="PANTHER" id="PTHR43344:SF14">
    <property type="entry name" value="HAD-IB FAMILY HYDROLASE"/>
    <property type="match status" value="1"/>
</dbReference>
<dbReference type="AlphaFoldDB" id="A0A5C4RTD6"/>
<dbReference type="Pfam" id="PF12710">
    <property type="entry name" value="HAD"/>
    <property type="match status" value="1"/>
</dbReference>
<feature type="transmembrane region" description="Helical" evidence="1">
    <location>
        <begin position="40"/>
        <end position="57"/>
    </location>
</feature>
<dbReference type="NCBIfam" id="TIGR01490">
    <property type="entry name" value="HAD-SF-IB-hyp1"/>
    <property type="match status" value="1"/>
</dbReference>
<dbReference type="GO" id="GO:0005737">
    <property type="term" value="C:cytoplasm"/>
    <property type="evidence" value="ECO:0007669"/>
    <property type="project" value="TreeGrafter"/>
</dbReference>
<keyword evidence="3" id="KW-1185">Reference proteome</keyword>
<organism evidence="2 3">
    <name type="scientific">Arenimonas terrae</name>
    <dbReference type="NCBI Taxonomy" id="2546226"/>
    <lineage>
        <taxon>Bacteria</taxon>
        <taxon>Pseudomonadati</taxon>
        <taxon>Pseudomonadota</taxon>
        <taxon>Gammaproteobacteria</taxon>
        <taxon>Lysobacterales</taxon>
        <taxon>Lysobacteraceae</taxon>
        <taxon>Arenimonas</taxon>
    </lineage>
</organism>
<dbReference type="OrthoDB" id="9784466at2"/>
<dbReference type="GO" id="GO:0006564">
    <property type="term" value="P:L-serine biosynthetic process"/>
    <property type="evidence" value="ECO:0007669"/>
    <property type="project" value="TreeGrafter"/>
</dbReference>
<dbReference type="Proteomes" id="UP000305760">
    <property type="component" value="Unassembled WGS sequence"/>
</dbReference>
<evidence type="ECO:0000256" key="1">
    <source>
        <dbReference type="SAM" id="Phobius"/>
    </source>
</evidence>
<protein>
    <submittedName>
        <fullName evidence="2">HAD family hydrolase</fullName>
    </submittedName>
</protein>
<dbReference type="GO" id="GO:0000287">
    <property type="term" value="F:magnesium ion binding"/>
    <property type="evidence" value="ECO:0007669"/>
    <property type="project" value="TreeGrafter"/>
</dbReference>
<keyword evidence="2" id="KW-0378">Hydrolase</keyword>
<dbReference type="InterPro" id="IPR023214">
    <property type="entry name" value="HAD_sf"/>
</dbReference>
<dbReference type="NCBIfam" id="TIGR01488">
    <property type="entry name" value="HAD-SF-IB"/>
    <property type="match status" value="1"/>
</dbReference>
<keyword evidence="1" id="KW-0472">Membrane</keyword>
<reference evidence="2 3" key="1">
    <citation type="submission" date="2019-03" db="EMBL/GenBank/DDBJ databases">
        <title>Arenimonas daejeonensis sp. nov., isolated from compost.</title>
        <authorList>
            <person name="Jeon C.O."/>
        </authorList>
    </citation>
    <scope>NUCLEOTIDE SEQUENCE [LARGE SCALE GENOMIC DNA]</scope>
    <source>
        <strain evidence="2 3">R29</strain>
    </source>
</reference>